<evidence type="ECO:0000256" key="8">
    <source>
        <dbReference type="SAM" id="Phobius"/>
    </source>
</evidence>
<dbReference type="InterPro" id="IPR002159">
    <property type="entry name" value="CD36_fam"/>
</dbReference>
<evidence type="ECO:0000256" key="5">
    <source>
        <dbReference type="ARBA" id="ARBA00023136"/>
    </source>
</evidence>
<keyword evidence="5 8" id="KW-0472">Membrane</keyword>
<feature type="region of interest" description="Disordered" evidence="7">
    <location>
        <begin position="1145"/>
        <end position="1174"/>
    </location>
</feature>
<dbReference type="STRING" id="554055.A0A2P6V9T6"/>
<protein>
    <submittedName>
        <fullName evidence="9">Croquemort-like mating</fullName>
    </submittedName>
</protein>
<dbReference type="PANTHER" id="PTHR11923">
    <property type="entry name" value="SCAVENGER RECEPTOR CLASS B TYPE-1 SR-B1"/>
    <property type="match status" value="1"/>
</dbReference>
<evidence type="ECO:0000256" key="4">
    <source>
        <dbReference type="ARBA" id="ARBA00022989"/>
    </source>
</evidence>
<evidence type="ECO:0000256" key="7">
    <source>
        <dbReference type="SAM" id="MobiDB-lite"/>
    </source>
</evidence>
<dbReference type="GO" id="GO:0016020">
    <property type="term" value="C:membrane"/>
    <property type="evidence" value="ECO:0007669"/>
    <property type="project" value="UniProtKB-SubCell"/>
</dbReference>
<feature type="transmembrane region" description="Helical" evidence="8">
    <location>
        <begin position="1070"/>
        <end position="1094"/>
    </location>
</feature>
<organism evidence="9 10">
    <name type="scientific">Micractinium conductrix</name>
    <dbReference type="NCBI Taxonomy" id="554055"/>
    <lineage>
        <taxon>Eukaryota</taxon>
        <taxon>Viridiplantae</taxon>
        <taxon>Chlorophyta</taxon>
        <taxon>core chlorophytes</taxon>
        <taxon>Trebouxiophyceae</taxon>
        <taxon>Chlorellales</taxon>
        <taxon>Chlorellaceae</taxon>
        <taxon>Chlorella clade</taxon>
        <taxon>Micractinium</taxon>
    </lineage>
</organism>
<accession>A0A2P6V9T6</accession>
<keyword evidence="3 8" id="KW-0812">Transmembrane</keyword>
<reference evidence="9 10" key="1">
    <citation type="journal article" date="2018" name="Plant J.">
        <title>Genome sequences of Chlorella sorokiniana UTEX 1602 and Micractinium conductrix SAG 241.80: implications to maltose excretion by a green alga.</title>
        <authorList>
            <person name="Arriola M.B."/>
            <person name="Velmurugan N."/>
            <person name="Zhang Y."/>
            <person name="Plunkett M.H."/>
            <person name="Hondzo H."/>
            <person name="Barney B.M."/>
        </authorList>
    </citation>
    <scope>NUCLEOTIDE SEQUENCE [LARGE SCALE GENOMIC DNA]</scope>
    <source>
        <strain evidence="9 10">SAG 241.80</strain>
    </source>
</reference>
<comment type="caution">
    <text evidence="9">The sequence shown here is derived from an EMBL/GenBank/DDBJ whole genome shotgun (WGS) entry which is preliminary data.</text>
</comment>
<evidence type="ECO:0000256" key="3">
    <source>
        <dbReference type="ARBA" id="ARBA00022692"/>
    </source>
</evidence>
<name>A0A2P6V9T6_9CHLO</name>
<evidence type="ECO:0000256" key="6">
    <source>
        <dbReference type="ARBA" id="ARBA00023180"/>
    </source>
</evidence>
<gene>
    <name evidence="9" type="ORF">C2E20_5677</name>
</gene>
<dbReference type="OrthoDB" id="514335at2759"/>
<dbReference type="PANTHER" id="PTHR11923:SF51">
    <property type="entry name" value="LYSOSOME MEMBRANE PROTEIN 2"/>
    <property type="match status" value="1"/>
</dbReference>
<dbReference type="EMBL" id="LHPF02000017">
    <property type="protein sequence ID" value="PSC70857.1"/>
    <property type="molecule type" value="Genomic_DNA"/>
</dbReference>
<comment type="subcellular location">
    <subcellularLocation>
        <location evidence="1">Membrane</location>
    </subcellularLocation>
</comment>
<keyword evidence="4 8" id="KW-1133">Transmembrane helix</keyword>
<sequence length="1257" mass="136080">MSPAEEPPADGAPPSRAGNPLLAPLRLAKSVSDKFFYLPPEATTGEPYNGGLNPLARTYIHASDFSPQRYSAVALVSSTIILWWLGPVLSMFLVDPLINLGAVTSQFITPRTDCFDHTKPYEECKDVGMHYIYYFYNVTNVDEWIAGTEAPKFVEVGPFDMRVGELRYNISFTDKWTQVGYNFHYFEDFDESRSCAGCSLDDQLTVVNRGYHQFLAAMRRSVAAMSGGDPPPPLPEETMRAMLLPNTVYAYVMGGLTATVSAMDAAAGDNMTPAQELAAAMGQWSSCAFIQAVAASLPVGMDPNFIPIQPNNASAAALHYQPELCYFAGTFVDPVTPPPTDIGLDPTAAAAWMQAVIGGSNETYTDPAAMAFVSRFLLLSRDVHLAALEGEPAPAPALAAALELITPPQWMALKGYLIYVRDTFGIDYYPLAKPVIDPTVAAIIQAENIKWGTMAAVGPEKAIVYTMLPLAVKTSVDALTGAVWDGTRAYLEAQPFGANATLVEELLPGAARATALGQWATCSAISTTMPVGPSAFPYAPELCAFMIENSASLGFNFLVNPSMIPELGLAIDPVAVDAFLTLITGASTGSASDPVASSIIQTFIIAPNKTVAMAAIQGTHAAAVAAMAPITDAQWGALKLWLINLLPTWGKLVYTSWLHDVANSDDPADPANNKPGRGGLVVTKSVYELLYGYDDPVLKALAMMSNPAGYQLSPAGYRPFTSISYPYASYPIDYLSNVTGTTVEYKDLSTVPSQLGRLLPLTFHKRLVTGSKKGDFPQTITQHNNKAFHVRNQGIHNATGLNEGIVWGANFRNTMTPDIFESALSRPMKTVFTGNFIDIKRLSAYQFTIHEDSFKACNATAYNEWKAATGFDEAAFDDAMADMAALPTDDFYHLHRNQTAMREWLEAGHPELGALDKYFAPSVYTSNIVRCAHPETLEWTWDDSTSWQAPTLVTLARYYKADQAVVDLTGRPEDWEGDFKEHGWYFAVQPFFGIGIQGHKTYQTNMPITRTDMAYPDLWVQPGSKDSAVAAALGIDEDFVLAPLHYYVMFWEPTRKAALAIWAVTTAKEVMFWILMAVTPCICGIVFFPALFSLTYSKAAKQRRAEVQRQQRSTVHGAGLSKHEREMVEGLAAMSQGGKKAAAAVVLPPERTLSEDSGSEDEEHDSRSSSRVSSRIKAKAAAAAAADDAGGSSAGGSGTFTIPTAPATGNLWVQQTREGDVAVTLPDYAAGRRTTGGHFGEAADGMRRRTTSAPEEP</sequence>
<evidence type="ECO:0000313" key="10">
    <source>
        <dbReference type="Proteomes" id="UP000239649"/>
    </source>
</evidence>
<dbReference type="Pfam" id="PF01130">
    <property type="entry name" value="CD36"/>
    <property type="match status" value="2"/>
</dbReference>
<comment type="similarity">
    <text evidence="2">Belongs to the CD36 family.</text>
</comment>
<proteinExistence type="inferred from homology"/>
<dbReference type="GO" id="GO:0005737">
    <property type="term" value="C:cytoplasm"/>
    <property type="evidence" value="ECO:0007669"/>
    <property type="project" value="TreeGrafter"/>
</dbReference>
<evidence type="ECO:0000313" key="9">
    <source>
        <dbReference type="EMBL" id="PSC70857.1"/>
    </source>
</evidence>
<dbReference type="AlphaFoldDB" id="A0A2P6V9T6"/>
<dbReference type="Proteomes" id="UP000239649">
    <property type="component" value="Unassembled WGS sequence"/>
</dbReference>
<evidence type="ECO:0000256" key="1">
    <source>
        <dbReference type="ARBA" id="ARBA00004370"/>
    </source>
</evidence>
<dbReference type="GO" id="GO:0005044">
    <property type="term" value="F:scavenger receptor activity"/>
    <property type="evidence" value="ECO:0007669"/>
    <property type="project" value="TreeGrafter"/>
</dbReference>
<feature type="region of interest" description="Disordered" evidence="7">
    <location>
        <begin position="1230"/>
        <end position="1257"/>
    </location>
</feature>
<evidence type="ECO:0000256" key="2">
    <source>
        <dbReference type="ARBA" id="ARBA00010532"/>
    </source>
</evidence>
<keyword evidence="10" id="KW-1185">Reference proteome</keyword>
<keyword evidence="6" id="KW-0325">Glycoprotein</keyword>